<dbReference type="Proteomes" id="UP000035579">
    <property type="component" value="Chromosome"/>
</dbReference>
<dbReference type="Proteomes" id="UP000256345">
    <property type="component" value="Unassembled WGS sequence"/>
</dbReference>
<protein>
    <submittedName>
        <fullName evidence="1">Uncharacterized protein</fullName>
    </submittedName>
</protein>
<gene>
    <name evidence="1" type="ORF">AA314_06183</name>
    <name evidence="2" type="ORF">ATI61_101361</name>
</gene>
<evidence type="ECO:0000313" key="3">
    <source>
        <dbReference type="Proteomes" id="UP000035579"/>
    </source>
</evidence>
<proteinExistence type="predicted"/>
<reference evidence="1 3" key="1">
    <citation type="submission" date="2015-05" db="EMBL/GenBank/DDBJ databases">
        <title>Genome assembly of Archangium gephyra DSM 2261.</title>
        <authorList>
            <person name="Sharma G."/>
            <person name="Subramanian S."/>
        </authorList>
    </citation>
    <scope>NUCLEOTIDE SEQUENCE [LARGE SCALE GENOMIC DNA]</scope>
    <source>
        <strain evidence="1 3">DSM 2261</strain>
    </source>
</reference>
<accession>A0AAC8TFW8</accession>
<evidence type="ECO:0000313" key="4">
    <source>
        <dbReference type="Proteomes" id="UP000256345"/>
    </source>
</evidence>
<dbReference type="EMBL" id="CP011509">
    <property type="protein sequence ID" value="AKJ04557.1"/>
    <property type="molecule type" value="Genomic_DNA"/>
</dbReference>
<keyword evidence="4" id="KW-1185">Reference proteome</keyword>
<sequence>MKLDPFTDALVRLVHCYIPSDLETYSPGYRESEESQRLTRLLLANQQPSPTWKRFTAKVVETFPDCHIWDATVPMHEPCNIVRVSLPGFVEGAPRYDSVVVLRSQLAPVYALYASHHEDGSTGGNSWWRFAPFPLEYQQHEAKLASLIESTLGFTRLSPEALLTPVPDLKPRVGHYPLGEAVLAHCLFTPELW</sequence>
<dbReference type="EMBL" id="QUMU01000001">
    <property type="protein sequence ID" value="REG37377.1"/>
    <property type="molecule type" value="Genomic_DNA"/>
</dbReference>
<evidence type="ECO:0000313" key="1">
    <source>
        <dbReference type="EMBL" id="AKJ04557.1"/>
    </source>
</evidence>
<dbReference type="KEGG" id="age:AA314_06183"/>
<dbReference type="RefSeq" id="WP_047858334.1">
    <property type="nucleotide sequence ID" value="NZ_CP011509.1"/>
</dbReference>
<reference evidence="2 4" key="2">
    <citation type="submission" date="2018-08" db="EMBL/GenBank/DDBJ databases">
        <title>Genomic Encyclopedia of Archaeal and Bacterial Type Strains, Phase II (KMG-II): from individual species to whole genera.</title>
        <authorList>
            <person name="Goeker M."/>
        </authorList>
    </citation>
    <scope>NUCLEOTIDE SEQUENCE [LARGE SCALE GENOMIC DNA]</scope>
    <source>
        <strain evidence="2 4">DSM 2261</strain>
    </source>
</reference>
<evidence type="ECO:0000313" key="2">
    <source>
        <dbReference type="EMBL" id="REG37377.1"/>
    </source>
</evidence>
<organism evidence="1 3">
    <name type="scientific">Archangium gephyra</name>
    <dbReference type="NCBI Taxonomy" id="48"/>
    <lineage>
        <taxon>Bacteria</taxon>
        <taxon>Pseudomonadati</taxon>
        <taxon>Myxococcota</taxon>
        <taxon>Myxococcia</taxon>
        <taxon>Myxococcales</taxon>
        <taxon>Cystobacterineae</taxon>
        <taxon>Archangiaceae</taxon>
        <taxon>Archangium</taxon>
    </lineage>
</organism>
<dbReference type="AlphaFoldDB" id="A0AAC8TFW8"/>
<name>A0AAC8TFW8_9BACT</name>